<accession>A0ABW4X8P5</accession>
<name>A0ABW4X8P5_9ACTN</name>
<sequence length="121" mass="12816">MPVRSAGARLARAHGIFNVAGGLWPLLHLRSFEAVTGPKVDRWLVRTVAGLMVANGVAQWRAGPSVEGVATARRIGLGTALTLGVVDVVYGVPHRISRVYLADAVLEAGWVLAWARSRPGA</sequence>
<gene>
    <name evidence="1" type="ORF">ACFSHS_05910</name>
</gene>
<comment type="caution">
    <text evidence="1">The sequence shown here is derived from an EMBL/GenBank/DDBJ whole genome shotgun (WGS) entry which is preliminary data.</text>
</comment>
<dbReference type="Proteomes" id="UP001597402">
    <property type="component" value="Unassembled WGS sequence"/>
</dbReference>
<protein>
    <submittedName>
        <fullName evidence="1">Uncharacterized protein</fullName>
    </submittedName>
</protein>
<reference evidence="2" key="1">
    <citation type="journal article" date="2019" name="Int. J. Syst. Evol. Microbiol.">
        <title>The Global Catalogue of Microorganisms (GCM) 10K type strain sequencing project: providing services to taxonomists for standard genome sequencing and annotation.</title>
        <authorList>
            <consortium name="The Broad Institute Genomics Platform"/>
            <consortium name="The Broad Institute Genome Sequencing Center for Infectious Disease"/>
            <person name="Wu L."/>
            <person name="Ma J."/>
        </authorList>
    </citation>
    <scope>NUCLEOTIDE SEQUENCE [LARGE SCALE GENOMIC DNA]</scope>
    <source>
        <strain evidence="2">JCM 3338</strain>
    </source>
</reference>
<evidence type="ECO:0000313" key="2">
    <source>
        <dbReference type="Proteomes" id="UP001597402"/>
    </source>
</evidence>
<evidence type="ECO:0000313" key="1">
    <source>
        <dbReference type="EMBL" id="MFD2091106.1"/>
    </source>
</evidence>
<keyword evidence="2" id="KW-1185">Reference proteome</keyword>
<dbReference type="EMBL" id="JBHUHP010000004">
    <property type="protein sequence ID" value="MFD2091106.1"/>
    <property type="molecule type" value="Genomic_DNA"/>
</dbReference>
<organism evidence="1 2">
    <name type="scientific">Blastococcus deserti</name>
    <dbReference type="NCBI Taxonomy" id="2259033"/>
    <lineage>
        <taxon>Bacteria</taxon>
        <taxon>Bacillati</taxon>
        <taxon>Actinomycetota</taxon>
        <taxon>Actinomycetes</taxon>
        <taxon>Geodermatophilales</taxon>
        <taxon>Geodermatophilaceae</taxon>
        <taxon>Blastococcus</taxon>
    </lineage>
</organism>
<dbReference type="RefSeq" id="WP_376873011.1">
    <property type="nucleotide sequence ID" value="NZ_JBHUHP010000004.1"/>
</dbReference>
<proteinExistence type="predicted"/>